<dbReference type="EMBL" id="CP002772">
    <property type="protein sequence ID" value="AEG18823.1"/>
    <property type="molecule type" value="Genomic_DNA"/>
</dbReference>
<dbReference type="Proteomes" id="UP000009231">
    <property type="component" value="Chromosome"/>
</dbReference>
<name>F6D4G0_METPW</name>
<gene>
    <name evidence="2" type="ordered locus">MSWAN_1812</name>
</gene>
<dbReference type="STRING" id="868131.MSWAN_1812"/>
<organism evidence="2 3">
    <name type="scientific">Methanobacterium paludis (strain DSM 25820 / JCM 18151 / SWAN1)</name>
    <dbReference type="NCBI Taxonomy" id="868131"/>
    <lineage>
        <taxon>Archaea</taxon>
        <taxon>Methanobacteriati</taxon>
        <taxon>Methanobacteriota</taxon>
        <taxon>Methanomada group</taxon>
        <taxon>Methanobacteria</taxon>
        <taxon>Methanobacteriales</taxon>
        <taxon>Methanobacteriaceae</taxon>
        <taxon>Methanobacterium</taxon>
    </lineage>
</organism>
<evidence type="ECO:0000313" key="3">
    <source>
        <dbReference type="Proteomes" id="UP000009231"/>
    </source>
</evidence>
<dbReference type="OrthoDB" id="71616at2157"/>
<dbReference type="Pfam" id="PF13240">
    <property type="entry name" value="Zn_Ribbon_1"/>
    <property type="match status" value="1"/>
</dbReference>
<accession>F6D4G0</accession>
<dbReference type="GeneID" id="10669322"/>
<evidence type="ECO:0000259" key="1">
    <source>
        <dbReference type="Pfam" id="PF13240"/>
    </source>
</evidence>
<dbReference type="AlphaFoldDB" id="F6D4G0"/>
<dbReference type="Gene3D" id="4.10.1060.50">
    <property type="match status" value="1"/>
</dbReference>
<feature type="domain" description="Zinc-ribbon" evidence="1">
    <location>
        <begin position="5"/>
        <end position="26"/>
    </location>
</feature>
<sequence length="59" mass="6365">MTKICQECGNENKDTAVFCENCGSKLGSNANTSKLNKTSNSFGGFSGWWNKQGTGVKQQ</sequence>
<dbReference type="HOGENOM" id="CLU_2985678_0_0_2"/>
<reference evidence="2 3" key="1">
    <citation type="journal article" date="2014" name="Int. J. Syst. Evol. Microbiol.">
        <title>Methanobacterium paludis sp. nov. and a novel strain of Methanobacterium lacus isolated from northern peatlands.</title>
        <authorList>
            <person name="Cadillo-Quiroz H."/>
            <person name="Brauer S.L."/>
            <person name="Goodson N."/>
            <person name="Yavitt J.B."/>
            <person name="Zinder S.H."/>
        </authorList>
    </citation>
    <scope>NUCLEOTIDE SEQUENCE [LARGE SCALE GENOMIC DNA]</scope>
    <source>
        <strain evidence="3">DSM 25820 / JCM 18151 / SWAN1</strain>
    </source>
</reference>
<protein>
    <recommendedName>
        <fullName evidence="1">Zinc-ribbon domain-containing protein</fullName>
    </recommendedName>
</protein>
<proteinExistence type="predicted"/>
<dbReference type="InterPro" id="IPR026870">
    <property type="entry name" value="Zinc_ribbon_dom"/>
</dbReference>
<dbReference type="RefSeq" id="WP_013826322.1">
    <property type="nucleotide sequence ID" value="NC_015574.1"/>
</dbReference>
<dbReference type="InterPro" id="IPR038587">
    <property type="entry name" value="Ribosomal_eL40_sf"/>
</dbReference>
<dbReference type="KEGG" id="mew:MSWAN_1812"/>
<evidence type="ECO:0000313" key="2">
    <source>
        <dbReference type="EMBL" id="AEG18823.1"/>
    </source>
</evidence>
<keyword evidence="3" id="KW-1185">Reference proteome</keyword>